<dbReference type="Gene3D" id="1.10.3720.10">
    <property type="entry name" value="MetI-like"/>
    <property type="match status" value="1"/>
</dbReference>
<reference evidence="9 10" key="1">
    <citation type="submission" date="2017-03" db="EMBL/GenBank/DDBJ databases">
        <title>Genome Sequence of Roseovarius mucosus strain SMR3 Isolated from a culture of the Diatom Skeletonema marinoi.</title>
        <authorList>
            <person name="Topel M."/>
            <person name="Pinder M."/>
            <person name="Johansson O.N."/>
            <person name="Kourtchenko O."/>
            <person name="Godhe A."/>
            <person name="Clarke A.K."/>
        </authorList>
    </citation>
    <scope>NUCLEOTIDE SEQUENCE [LARGE SCALE GENOMIC DNA]</scope>
    <source>
        <strain evidence="9 10">SMR3</strain>
    </source>
</reference>
<feature type="domain" description="ABC transmembrane type-1" evidence="8">
    <location>
        <begin position="307"/>
        <end position="486"/>
    </location>
</feature>
<dbReference type="FunFam" id="1.10.3720.10:FF:000001">
    <property type="entry name" value="Glycine betaine ABC transporter, permease"/>
    <property type="match status" value="1"/>
</dbReference>
<dbReference type="GO" id="GO:0031460">
    <property type="term" value="P:glycine betaine transport"/>
    <property type="evidence" value="ECO:0007669"/>
    <property type="project" value="TreeGrafter"/>
</dbReference>
<accession>A0A1V0RMU6</accession>
<dbReference type="GO" id="GO:0015226">
    <property type="term" value="F:carnitine transmembrane transporter activity"/>
    <property type="evidence" value="ECO:0007669"/>
    <property type="project" value="TreeGrafter"/>
</dbReference>
<evidence type="ECO:0000256" key="6">
    <source>
        <dbReference type="ARBA" id="ARBA00023136"/>
    </source>
</evidence>
<dbReference type="CDD" id="cd06261">
    <property type="entry name" value="TM_PBP2"/>
    <property type="match status" value="1"/>
</dbReference>
<proteinExistence type="inferred from homology"/>
<feature type="transmembrane region" description="Helical" evidence="7">
    <location>
        <begin position="287"/>
        <end position="304"/>
    </location>
</feature>
<evidence type="ECO:0000256" key="5">
    <source>
        <dbReference type="ARBA" id="ARBA00022989"/>
    </source>
</evidence>
<dbReference type="AlphaFoldDB" id="A0A1V0RMU6"/>
<dbReference type="PROSITE" id="PS50928">
    <property type="entry name" value="ABC_TM1"/>
    <property type="match status" value="1"/>
</dbReference>
<comment type="similarity">
    <text evidence="7">Belongs to the binding-protein-dependent transport system permease family.</text>
</comment>
<keyword evidence="10" id="KW-1185">Reference proteome</keyword>
<evidence type="ECO:0000256" key="3">
    <source>
        <dbReference type="ARBA" id="ARBA00022475"/>
    </source>
</evidence>
<feature type="transmembrane region" description="Helical" evidence="7">
    <location>
        <begin position="261"/>
        <end position="280"/>
    </location>
</feature>
<organism evidence="9 10">
    <name type="scientific">Roseovarius mucosus</name>
    <dbReference type="NCBI Taxonomy" id="215743"/>
    <lineage>
        <taxon>Bacteria</taxon>
        <taxon>Pseudomonadati</taxon>
        <taxon>Pseudomonadota</taxon>
        <taxon>Alphaproteobacteria</taxon>
        <taxon>Rhodobacterales</taxon>
        <taxon>Roseobacteraceae</taxon>
        <taxon>Roseovarius</taxon>
    </lineage>
</organism>
<keyword evidence="3" id="KW-1003">Cell membrane</keyword>
<dbReference type="Proteomes" id="UP000192273">
    <property type="component" value="Chromosome"/>
</dbReference>
<protein>
    <submittedName>
        <fullName evidence="9">Glycine betaine transport system permease protein OpuAB</fullName>
    </submittedName>
</protein>
<keyword evidence="4 7" id="KW-0812">Transmembrane</keyword>
<dbReference type="SUPFAM" id="SSF161098">
    <property type="entry name" value="MetI-like"/>
    <property type="match status" value="1"/>
</dbReference>
<evidence type="ECO:0000313" key="10">
    <source>
        <dbReference type="Proteomes" id="UP000192273"/>
    </source>
</evidence>
<keyword evidence="2 7" id="KW-0813">Transport</keyword>
<keyword evidence="6 7" id="KW-0472">Membrane</keyword>
<feature type="transmembrane region" description="Helical" evidence="7">
    <location>
        <begin position="185"/>
        <end position="206"/>
    </location>
</feature>
<evidence type="ECO:0000256" key="1">
    <source>
        <dbReference type="ARBA" id="ARBA00004651"/>
    </source>
</evidence>
<evidence type="ECO:0000256" key="4">
    <source>
        <dbReference type="ARBA" id="ARBA00022692"/>
    </source>
</evidence>
<dbReference type="PANTHER" id="PTHR47737:SF1">
    <property type="entry name" value="GLYCINE BETAINE_PROLINE BETAINE TRANSPORT SYSTEM PERMEASE PROTEIN PROW"/>
    <property type="match status" value="1"/>
</dbReference>
<feature type="transmembrane region" description="Helical" evidence="7">
    <location>
        <begin position="143"/>
        <end position="165"/>
    </location>
</feature>
<evidence type="ECO:0000256" key="7">
    <source>
        <dbReference type="RuleBase" id="RU363032"/>
    </source>
</evidence>
<comment type="subcellular location">
    <subcellularLocation>
        <location evidence="1 7">Cell membrane</location>
        <topology evidence="1 7">Multi-pass membrane protein</topology>
    </subcellularLocation>
</comment>
<feature type="transmembrane region" description="Helical" evidence="7">
    <location>
        <begin position="310"/>
        <end position="333"/>
    </location>
</feature>
<dbReference type="InterPro" id="IPR035906">
    <property type="entry name" value="MetI-like_sf"/>
</dbReference>
<dbReference type="EMBL" id="CP020474">
    <property type="protein sequence ID" value="ARE83098.1"/>
    <property type="molecule type" value="Genomic_DNA"/>
</dbReference>
<gene>
    <name evidence="9" type="primary">opuAB</name>
    <name evidence="9" type="ORF">ROSMUCSMR3_01614</name>
</gene>
<dbReference type="GO" id="GO:0015871">
    <property type="term" value="P:choline transport"/>
    <property type="evidence" value="ECO:0007669"/>
    <property type="project" value="TreeGrafter"/>
</dbReference>
<feature type="transmembrane region" description="Helical" evidence="7">
    <location>
        <begin position="53"/>
        <end position="70"/>
    </location>
</feature>
<dbReference type="Pfam" id="PF00528">
    <property type="entry name" value="BPD_transp_1"/>
    <property type="match status" value="1"/>
</dbReference>
<feature type="transmembrane region" description="Helical" evidence="7">
    <location>
        <begin position="433"/>
        <end position="457"/>
    </location>
</feature>
<dbReference type="GO" id="GO:0005275">
    <property type="term" value="F:amine transmembrane transporter activity"/>
    <property type="evidence" value="ECO:0007669"/>
    <property type="project" value="TreeGrafter"/>
</dbReference>
<evidence type="ECO:0000313" key="9">
    <source>
        <dbReference type="EMBL" id="ARE83098.1"/>
    </source>
</evidence>
<keyword evidence="5 7" id="KW-1133">Transmembrane helix</keyword>
<sequence length="494" mass="52466">MEANLIPRFTGPSAPYYTRAFAAIQSRSGFVLSFNPAAAILGPIWAGMRGMSFLFLLLCFLDLLALNQIVSGLGGNTNSAEAARISQLQDTIATRRAEATEAIAAGDTDTATRAAKLADNLQKAVDAAMAETASLTDGASTRVVQGVILLLVIRLATGFFANAIYERRYTAWRGDQTLPHGAPPLRGAVTLALASLIYGVTLYARIGMPPDWLTTFPADKTLFSDTAAWFDAGFEAAYASGQGFFDGLRNSIRILVEGLEIVLVGTPWPVIMLVICTLAWQLAGPRIAVFTAAALAYLAFYGFWELSMQTVALLGAASILCIVIGIPLGIWFARSKTAFAIAQPILDFMQTMPAFVYLIPVIAFFGTGKPPGIIATLIFGMPPVIRLTTLGLTGVAEDVKEAARAYGATEWQVLRGVELPLAKASILAGINQTILMCLSMVVIASLIGAQGLGSVVLTSLQYAAKGQGLLAGLAILLCAMVIDRIVQGSFRKRE</sequence>
<dbReference type="OrthoDB" id="9815258at2"/>
<name>A0A1V0RMU6_9RHOB</name>
<feature type="transmembrane region" description="Helical" evidence="7">
    <location>
        <begin position="469"/>
        <end position="486"/>
    </location>
</feature>
<dbReference type="InterPro" id="IPR000515">
    <property type="entry name" value="MetI-like"/>
</dbReference>
<evidence type="ECO:0000259" key="8">
    <source>
        <dbReference type="PROSITE" id="PS50928"/>
    </source>
</evidence>
<feature type="transmembrane region" description="Helical" evidence="7">
    <location>
        <begin position="20"/>
        <end position="41"/>
    </location>
</feature>
<dbReference type="GO" id="GO:0043190">
    <property type="term" value="C:ATP-binding cassette (ABC) transporter complex"/>
    <property type="evidence" value="ECO:0007669"/>
    <property type="project" value="TreeGrafter"/>
</dbReference>
<evidence type="ECO:0000256" key="2">
    <source>
        <dbReference type="ARBA" id="ARBA00022448"/>
    </source>
</evidence>
<dbReference type="PANTHER" id="PTHR47737">
    <property type="entry name" value="GLYCINE BETAINE/PROLINE BETAINE TRANSPORT SYSTEM PERMEASE PROTEIN PROW"/>
    <property type="match status" value="1"/>
</dbReference>
<dbReference type="KEGG" id="rmm:ROSMUCSMR3_01614"/>
<dbReference type="RefSeq" id="WP_081506986.1">
    <property type="nucleotide sequence ID" value="NZ_CP020474.1"/>
</dbReference>